<reference evidence="2 3" key="1">
    <citation type="submission" date="2019-12" db="EMBL/GenBank/DDBJ databases">
        <title>the WGS of Blastococcus saxobsidens 67B17.</title>
        <authorList>
            <person name="Jiang Z."/>
        </authorList>
    </citation>
    <scope>NUCLEOTIDE SEQUENCE [LARGE SCALE GENOMIC DNA]</scope>
    <source>
        <strain evidence="2 3">67B17</strain>
    </source>
</reference>
<comment type="caution">
    <text evidence="2">The sequence shown here is derived from an EMBL/GenBank/DDBJ whole genome shotgun (WGS) entry which is preliminary data.</text>
</comment>
<sequence length="175" mass="18026">MAGASPAGAHPASDDATAPPWATERAVFRRPDPLAGLLLVLAGLAAVASLLLRWLDDDPATGLDWVGRGFDEFGDLVGTGLWQPLVIVLGGAVLLVLGVPMLLPARSHRVWGGIALVVGGLVCWAVLVPLIAADWDLGAFGPGFWCAIAVAVLGLLGGLKALLTRPRYGTEPARG</sequence>
<feature type="transmembrane region" description="Helical" evidence="1">
    <location>
        <begin position="139"/>
        <end position="159"/>
    </location>
</feature>
<feature type="transmembrane region" description="Helical" evidence="1">
    <location>
        <begin position="81"/>
        <end position="103"/>
    </location>
</feature>
<name>A0A6L9W219_9ACTN</name>
<proteinExistence type="predicted"/>
<accession>A0A6L9W219</accession>
<organism evidence="2 3">
    <name type="scientific">Blastococcus saxobsidens</name>
    <dbReference type="NCBI Taxonomy" id="138336"/>
    <lineage>
        <taxon>Bacteria</taxon>
        <taxon>Bacillati</taxon>
        <taxon>Actinomycetota</taxon>
        <taxon>Actinomycetes</taxon>
        <taxon>Geodermatophilales</taxon>
        <taxon>Geodermatophilaceae</taxon>
        <taxon>Blastococcus</taxon>
    </lineage>
</organism>
<dbReference type="EMBL" id="JAAGWG010000013">
    <property type="protein sequence ID" value="NEK86156.1"/>
    <property type="molecule type" value="Genomic_DNA"/>
</dbReference>
<keyword evidence="1" id="KW-0812">Transmembrane</keyword>
<feature type="transmembrane region" description="Helical" evidence="1">
    <location>
        <begin position="110"/>
        <end position="133"/>
    </location>
</feature>
<evidence type="ECO:0000313" key="2">
    <source>
        <dbReference type="EMBL" id="NEK86156.1"/>
    </source>
</evidence>
<evidence type="ECO:0000256" key="1">
    <source>
        <dbReference type="SAM" id="Phobius"/>
    </source>
</evidence>
<gene>
    <name evidence="2" type="ORF">GCU60_10345</name>
</gene>
<feature type="transmembrane region" description="Helical" evidence="1">
    <location>
        <begin position="34"/>
        <end position="55"/>
    </location>
</feature>
<dbReference type="AlphaFoldDB" id="A0A6L9W219"/>
<keyword evidence="1" id="KW-0472">Membrane</keyword>
<dbReference type="Proteomes" id="UP000479241">
    <property type="component" value="Unassembled WGS sequence"/>
</dbReference>
<protein>
    <submittedName>
        <fullName evidence="2">Uncharacterized protein</fullName>
    </submittedName>
</protein>
<evidence type="ECO:0000313" key="3">
    <source>
        <dbReference type="Proteomes" id="UP000479241"/>
    </source>
</evidence>
<keyword evidence="1" id="KW-1133">Transmembrane helix</keyword>